<evidence type="ECO:0000256" key="2">
    <source>
        <dbReference type="SAM" id="SignalP"/>
    </source>
</evidence>
<dbReference type="EMBL" id="VOBQ01000012">
    <property type="protein sequence ID" value="TWO70354.1"/>
    <property type="molecule type" value="Genomic_DNA"/>
</dbReference>
<evidence type="ECO:0000313" key="3">
    <source>
        <dbReference type="EMBL" id="TWO70354.1"/>
    </source>
</evidence>
<dbReference type="OrthoDB" id="9154761at2"/>
<feature type="signal peptide" evidence="2">
    <location>
        <begin position="1"/>
        <end position="20"/>
    </location>
</feature>
<evidence type="ECO:0000313" key="4">
    <source>
        <dbReference type="Proteomes" id="UP000318199"/>
    </source>
</evidence>
<dbReference type="RefSeq" id="WP_145893910.1">
    <property type="nucleotide sequence ID" value="NZ_VOBQ01000012.1"/>
</dbReference>
<feature type="region of interest" description="Disordered" evidence="1">
    <location>
        <begin position="52"/>
        <end position="130"/>
    </location>
</feature>
<protein>
    <recommendedName>
        <fullName evidence="5">DUF4124 domain-containing protein</fullName>
    </recommendedName>
</protein>
<organism evidence="3 4">
    <name type="scientific">Caenimonas sedimenti</name>
    <dbReference type="NCBI Taxonomy" id="2596921"/>
    <lineage>
        <taxon>Bacteria</taxon>
        <taxon>Pseudomonadati</taxon>
        <taxon>Pseudomonadota</taxon>
        <taxon>Betaproteobacteria</taxon>
        <taxon>Burkholderiales</taxon>
        <taxon>Comamonadaceae</taxon>
        <taxon>Caenimonas</taxon>
    </lineage>
</organism>
<gene>
    <name evidence="3" type="ORF">FN976_15325</name>
</gene>
<keyword evidence="2" id="KW-0732">Signal</keyword>
<reference evidence="3 4" key="1">
    <citation type="submission" date="2019-07" db="EMBL/GenBank/DDBJ databases">
        <title>Caenimonas sedimenti sp. nov., isolated from activated sludge.</title>
        <authorList>
            <person name="Xu J."/>
        </authorList>
    </citation>
    <scope>NUCLEOTIDE SEQUENCE [LARGE SCALE GENOMIC DNA]</scope>
    <source>
        <strain evidence="3 4">HX-9-20</strain>
    </source>
</reference>
<dbReference type="Proteomes" id="UP000318199">
    <property type="component" value="Unassembled WGS sequence"/>
</dbReference>
<feature type="compositionally biased region" description="Basic and acidic residues" evidence="1">
    <location>
        <begin position="58"/>
        <end position="80"/>
    </location>
</feature>
<feature type="chain" id="PRO_5021709469" description="DUF4124 domain-containing protein" evidence="2">
    <location>
        <begin position="21"/>
        <end position="130"/>
    </location>
</feature>
<keyword evidence="4" id="KW-1185">Reference proteome</keyword>
<evidence type="ECO:0000256" key="1">
    <source>
        <dbReference type="SAM" id="MobiDB-lite"/>
    </source>
</evidence>
<dbReference type="AlphaFoldDB" id="A0A562ZQA4"/>
<name>A0A562ZQA4_9BURK</name>
<sequence length="130" mass="13882">MLKTVMIGALLACAGGHAVAQQMYRCGSTYSEQPCQGATLVQAVQRPPAADARQAEFAAKRDQRLADSMEKSRLAQEARAPKAIIIGGTDKPAEPKAAEKNQARAPKGKKPEHFTATSPRPPGETKKKKS</sequence>
<proteinExistence type="predicted"/>
<comment type="caution">
    <text evidence="3">The sequence shown here is derived from an EMBL/GenBank/DDBJ whole genome shotgun (WGS) entry which is preliminary data.</text>
</comment>
<accession>A0A562ZQA4</accession>
<feature type="compositionally biased region" description="Basic and acidic residues" evidence="1">
    <location>
        <begin position="91"/>
        <end position="102"/>
    </location>
</feature>
<evidence type="ECO:0008006" key="5">
    <source>
        <dbReference type="Google" id="ProtNLM"/>
    </source>
</evidence>